<dbReference type="GO" id="GO:0003677">
    <property type="term" value="F:DNA binding"/>
    <property type="evidence" value="ECO:0007669"/>
    <property type="project" value="UniProtKB-KW"/>
</dbReference>
<dbReference type="InterPro" id="IPR025166">
    <property type="entry name" value="Integrase_DNA_bind_dom"/>
</dbReference>
<proteinExistence type="inferred from homology"/>
<dbReference type="Gene3D" id="1.10.150.130">
    <property type="match status" value="1"/>
</dbReference>
<evidence type="ECO:0000313" key="7">
    <source>
        <dbReference type="EMBL" id="NOG32027.1"/>
    </source>
</evidence>
<sequence>MTDYTLKRKITESAIKYARQKGIRIIYDTVTSGFTCTLYNRNVTTFSFRYRSKLTGKRPTVKIGRYPTVSPDEARVMAKSMATGLSQGVEPRLVEEAAKESERRKEEQRRREDASIIQTFLETVYRPHKARMKRGQEDLDRIERHFKPWYRKRMTELTKSDVTRWHHGLEKNGLAFLTIKRSYDVLQNMLNMAAEEKFISENPIKGIRLKKPIAGDDHGIDIIRSRRALTDNEVVGLFRGLEFYTQDRKDMRRRSRTKKSNRHLPDWDHLTYVDYVVPAILVIYYAGFRPGDVYGLRWENVNFQTKIITKVIEKTAHHSTRPTSFPISERLLEVLRIWWDENGRSNTGYVFPSPRTGRRLSSGALGRRPWPIIKKLGSLDPDLDLYTLRHNFASQLIMSGADLMTVMKLMGHRDIATTIDHYGHLTTEHLRLALGALDTPE</sequence>
<dbReference type="GO" id="GO:0006310">
    <property type="term" value="P:DNA recombination"/>
    <property type="evidence" value="ECO:0007669"/>
    <property type="project" value="UniProtKB-KW"/>
</dbReference>
<dbReference type="Gene3D" id="1.10.443.10">
    <property type="entry name" value="Intergrase catalytic core"/>
    <property type="match status" value="1"/>
</dbReference>
<reference evidence="7 8" key="1">
    <citation type="submission" date="2020-05" db="EMBL/GenBank/DDBJ databases">
        <authorList>
            <person name="Ruan W."/>
            <person name="Jeon C.O."/>
            <person name="Chun B.H."/>
        </authorList>
    </citation>
    <scope>NUCLEOTIDE SEQUENCE [LARGE SCALE GENOMIC DNA]</scope>
    <source>
        <strain evidence="7 8">TBZ9</strain>
    </source>
</reference>
<dbReference type="Pfam" id="PF13356">
    <property type="entry name" value="Arm-DNA-bind_3"/>
    <property type="match status" value="1"/>
</dbReference>
<gene>
    <name evidence="7" type="ORF">HLB35_10130</name>
</gene>
<dbReference type="GO" id="GO:0015074">
    <property type="term" value="P:DNA integration"/>
    <property type="evidence" value="ECO:0007669"/>
    <property type="project" value="UniProtKB-KW"/>
</dbReference>
<dbReference type="InterPro" id="IPR011010">
    <property type="entry name" value="DNA_brk_join_enz"/>
</dbReference>
<dbReference type="Proteomes" id="UP000588806">
    <property type="component" value="Unassembled WGS sequence"/>
</dbReference>
<keyword evidence="4" id="KW-0233">DNA recombination</keyword>
<evidence type="ECO:0000256" key="1">
    <source>
        <dbReference type="ARBA" id="ARBA00008857"/>
    </source>
</evidence>
<dbReference type="InterPro" id="IPR002104">
    <property type="entry name" value="Integrase_catalytic"/>
</dbReference>
<feature type="region of interest" description="Disordered" evidence="5">
    <location>
        <begin position="89"/>
        <end position="111"/>
    </location>
</feature>
<dbReference type="SUPFAM" id="SSF56349">
    <property type="entry name" value="DNA breaking-rejoining enzymes"/>
    <property type="match status" value="1"/>
</dbReference>
<evidence type="ECO:0000313" key="8">
    <source>
        <dbReference type="Proteomes" id="UP000588806"/>
    </source>
</evidence>
<keyword evidence="3" id="KW-0238">DNA-binding</keyword>
<feature type="compositionally biased region" description="Basic and acidic residues" evidence="5">
    <location>
        <begin position="92"/>
        <end position="111"/>
    </location>
</feature>
<evidence type="ECO:0000256" key="5">
    <source>
        <dbReference type="SAM" id="MobiDB-lite"/>
    </source>
</evidence>
<dbReference type="Pfam" id="PF00589">
    <property type="entry name" value="Phage_integrase"/>
    <property type="match status" value="1"/>
</dbReference>
<evidence type="ECO:0000259" key="6">
    <source>
        <dbReference type="PROSITE" id="PS51898"/>
    </source>
</evidence>
<dbReference type="InterPro" id="IPR013762">
    <property type="entry name" value="Integrase-like_cat_sf"/>
</dbReference>
<name>A0A7Y3TXH6_9GAMM</name>
<dbReference type="Gene3D" id="3.30.160.390">
    <property type="entry name" value="Integrase, DNA-binding domain"/>
    <property type="match status" value="1"/>
</dbReference>
<dbReference type="PANTHER" id="PTHR30629">
    <property type="entry name" value="PROPHAGE INTEGRASE"/>
    <property type="match status" value="1"/>
</dbReference>
<feature type="domain" description="Tyr recombinase" evidence="6">
    <location>
        <begin position="256"/>
        <end position="435"/>
    </location>
</feature>
<comment type="similarity">
    <text evidence="1">Belongs to the 'phage' integrase family.</text>
</comment>
<comment type="caution">
    <text evidence="7">The sequence shown here is derived from an EMBL/GenBank/DDBJ whole genome shotgun (WGS) entry which is preliminary data.</text>
</comment>
<organism evidence="7 8">
    <name type="scientific">Vreelandella azerica</name>
    <dbReference type="NCBI Taxonomy" id="2732867"/>
    <lineage>
        <taxon>Bacteria</taxon>
        <taxon>Pseudomonadati</taxon>
        <taxon>Pseudomonadota</taxon>
        <taxon>Gammaproteobacteria</taxon>
        <taxon>Oceanospirillales</taxon>
        <taxon>Halomonadaceae</taxon>
        <taxon>Vreelandella</taxon>
    </lineage>
</organism>
<keyword evidence="2" id="KW-0229">DNA integration</keyword>
<dbReference type="EMBL" id="JABFHI010000004">
    <property type="protein sequence ID" value="NOG32027.1"/>
    <property type="molecule type" value="Genomic_DNA"/>
</dbReference>
<dbReference type="InterPro" id="IPR038488">
    <property type="entry name" value="Integrase_DNA-bd_sf"/>
</dbReference>
<protein>
    <submittedName>
        <fullName evidence="7">Integrase family protein</fullName>
    </submittedName>
</protein>
<keyword evidence="8" id="KW-1185">Reference proteome</keyword>
<reference evidence="7 8" key="2">
    <citation type="submission" date="2020-06" db="EMBL/GenBank/DDBJ databases">
        <title>Halomonas songnenensis sp. nov., a moderately halophilic bacterium isolated from saline and alkaline soils.</title>
        <authorList>
            <person name="Jiang J."/>
            <person name="Pan Y."/>
        </authorList>
    </citation>
    <scope>NUCLEOTIDE SEQUENCE [LARGE SCALE GENOMIC DNA]</scope>
    <source>
        <strain evidence="7 8">TBZ9</strain>
    </source>
</reference>
<evidence type="ECO:0000256" key="2">
    <source>
        <dbReference type="ARBA" id="ARBA00022908"/>
    </source>
</evidence>
<evidence type="ECO:0000256" key="4">
    <source>
        <dbReference type="ARBA" id="ARBA00023172"/>
    </source>
</evidence>
<evidence type="ECO:0000256" key="3">
    <source>
        <dbReference type="ARBA" id="ARBA00023125"/>
    </source>
</evidence>
<dbReference type="InterPro" id="IPR010998">
    <property type="entry name" value="Integrase_recombinase_N"/>
</dbReference>
<dbReference type="InterPro" id="IPR050808">
    <property type="entry name" value="Phage_Integrase"/>
</dbReference>
<accession>A0A7Y3TXH6</accession>
<dbReference type="RefSeq" id="WP_171702504.1">
    <property type="nucleotide sequence ID" value="NZ_JABFHI010000004.1"/>
</dbReference>
<dbReference type="PROSITE" id="PS51898">
    <property type="entry name" value="TYR_RECOMBINASE"/>
    <property type="match status" value="1"/>
</dbReference>
<dbReference type="AlphaFoldDB" id="A0A7Y3TXH6"/>
<dbReference type="PANTHER" id="PTHR30629:SF2">
    <property type="entry name" value="PROPHAGE INTEGRASE INTS-RELATED"/>
    <property type="match status" value="1"/>
</dbReference>